<feature type="domain" description="Autophagy-related protein 16" evidence="3">
    <location>
        <begin position="34"/>
        <end position="205"/>
    </location>
</feature>
<dbReference type="Pfam" id="PF08614">
    <property type="entry name" value="ATG16"/>
    <property type="match status" value="1"/>
</dbReference>
<dbReference type="STRING" id="71784.A0A1Y2AS90"/>
<protein>
    <submittedName>
        <fullName evidence="4">Autophagy protein 16-domain-containing protein</fullName>
    </submittedName>
</protein>
<name>A0A1Y2AS90_9TREE</name>
<keyword evidence="5" id="KW-1185">Reference proteome</keyword>
<comment type="caution">
    <text evidence="4">The sequence shown here is derived from an EMBL/GenBank/DDBJ whole genome shotgun (WGS) entry which is preliminary data.</text>
</comment>
<dbReference type="Proteomes" id="UP000193986">
    <property type="component" value="Unassembled WGS sequence"/>
</dbReference>
<evidence type="ECO:0000259" key="3">
    <source>
        <dbReference type="Pfam" id="PF08614"/>
    </source>
</evidence>
<dbReference type="AlphaFoldDB" id="A0A1Y2AS90"/>
<dbReference type="EMBL" id="MCFC01000061">
    <property type="protein sequence ID" value="ORY25077.1"/>
    <property type="molecule type" value="Genomic_DNA"/>
</dbReference>
<organism evidence="4 5">
    <name type="scientific">Naematelia encephala</name>
    <dbReference type="NCBI Taxonomy" id="71784"/>
    <lineage>
        <taxon>Eukaryota</taxon>
        <taxon>Fungi</taxon>
        <taxon>Dikarya</taxon>
        <taxon>Basidiomycota</taxon>
        <taxon>Agaricomycotina</taxon>
        <taxon>Tremellomycetes</taxon>
        <taxon>Tremellales</taxon>
        <taxon>Naemateliaceae</taxon>
        <taxon>Naematelia</taxon>
    </lineage>
</organism>
<comment type="similarity">
    <text evidence="1">Belongs to the ATG16 family.</text>
</comment>
<evidence type="ECO:0000313" key="4">
    <source>
        <dbReference type="EMBL" id="ORY25077.1"/>
    </source>
</evidence>
<evidence type="ECO:0000256" key="1">
    <source>
        <dbReference type="ARBA" id="ARBA00005331"/>
    </source>
</evidence>
<proteinExistence type="inferred from homology"/>
<feature type="compositionally biased region" description="Basic and acidic residues" evidence="2">
    <location>
        <begin position="210"/>
        <end position="239"/>
    </location>
</feature>
<dbReference type="InterPro" id="IPR013923">
    <property type="entry name" value="Autophagy-rel_prot_16_dom"/>
</dbReference>
<reference evidence="4 5" key="1">
    <citation type="submission" date="2016-07" db="EMBL/GenBank/DDBJ databases">
        <title>Pervasive Adenine N6-methylation of Active Genes in Fungi.</title>
        <authorList>
            <consortium name="DOE Joint Genome Institute"/>
            <person name="Mondo S.J."/>
            <person name="Dannebaum R.O."/>
            <person name="Kuo R.C."/>
            <person name="Labutti K."/>
            <person name="Haridas S."/>
            <person name="Kuo A."/>
            <person name="Salamov A."/>
            <person name="Ahrendt S.R."/>
            <person name="Lipzen A."/>
            <person name="Sullivan W."/>
            <person name="Andreopoulos W.B."/>
            <person name="Clum A."/>
            <person name="Lindquist E."/>
            <person name="Daum C."/>
            <person name="Ramamoorthy G.K."/>
            <person name="Gryganskyi A."/>
            <person name="Culley D."/>
            <person name="Magnuson J.K."/>
            <person name="James T.Y."/>
            <person name="O'Malley M.A."/>
            <person name="Stajich J.E."/>
            <person name="Spatafora J.W."/>
            <person name="Visel A."/>
            <person name="Grigoriev I.V."/>
        </authorList>
    </citation>
    <scope>NUCLEOTIDE SEQUENCE [LARGE SCALE GENOMIC DNA]</scope>
    <source>
        <strain evidence="4 5">68-887.2</strain>
    </source>
</reference>
<gene>
    <name evidence="4" type="ORF">BCR39DRAFT_545228</name>
</gene>
<evidence type="ECO:0000256" key="2">
    <source>
        <dbReference type="SAM" id="MobiDB-lite"/>
    </source>
</evidence>
<feature type="region of interest" description="Disordered" evidence="2">
    <location>
        <begin position="205"/>
        <end position="239"/>
    </location>
</feature>
<sequence>MSTLITTQGQAGPSNSHPEWQNVIKSRMMAQQAEGEVYREIIDQYRRLAKTARELRIRNRALLRSGAGSSNAPDGQPSPLLAHLDKQLSEHRAEISQLYRTQAAAQNKQLALSDALRDRDDEVRGLREEVRELREARDKALSRERDWEERWRVRGKDMEALNDELLSLNLELTALSQRNSALQGDNAALLQRWLDKMNLTAEEMNDEFEKEAKESKKGKEKELLGTEGEKEDFRDGGNA</sequence>
<evidence type="ECO:0000313" key="5">
    <source>
        <dbReference type="Proteomes" id="UP000193986"/>
    </source>
</evidence>
<dbReference type="InParanoid" id="A0A1Y2AS90"/>
<dbReference type="Gene3D" id="1.20.5.170">
    <property type="match status" value="1"/>
</dbReference>
<accession>A0A1Y2AS90</accession>
<dbReference type="OrthoDB" id="8949486at2759"/>